<feature type="compositionally biased region" description="Basic and acidic residues" evidence="1">
    <location>
        <begin position="264"/>
        <end position="279"/>
    </location>
</feature>
<keyword evidence="2" id="KW-0732">Signal</keyword>
<dbReference type="AlphaFoldDB" id="B6HMK6"/>
<evidence type="ECO:0000313" key="4">
    <source>
        <dbReference type="Proteomes" id="UP000000724"/>
    </source>
</evidence>
<dbReference type="eggNOG" id="ENOG502S984">
    <property type="taxonomic scope" value="Eukaryota"/>
</dbReference>
<evidence type="ECO:0000256" key="2">
    <source>
        <dbReference type="SAM" id="SignalP"/>
    </source>
</evidence>
<evidence type="ECO:0000256" key="1">
    <source>
        <dbReference type="SAM" id="MobiDB-lite"/>
    </source>
</evidence>
<feature type="compositionally biased region" description="Polar residues" evidence="1">
    <location>
        <begin position="250"/>
        <end position="261"/>
    </location>
</feature>
<accession>B6HMK6</accession>
<organism evidence="3 4">
    <name type="scientific">Penicillium rubens (strain ATCC 28089 / DSM 1075 / NRRL 1951 / Wisconsin 54-1255)</name>
    <name type="common">Penicillium chrysogenum</name>
    <dbReference type="NCBI Taxonomy" id="500485"/>
    <lineage>
        <taxon>Eukaryota</taxon>
        <taxon>Fungi</taxon>
        <taxon>Dikarya</taxon>
        <taxon>Ascomycota</taxon>
        <taxon>Pezizomycotina</taxon>
        <taxon>Eurotiomycetes</taxon>
        <taxon>Eurotiomycetidae</taxon>
        <taxon>Eurotiales</taxon>
        <taxon>Aspergillaceae</taxon>
        <taxon>Penicillium</taxon>
        <taxon>Penicillium chrysogenum species complex</taxon>
    </lineage>
</organism>
<feature type="compositionally biased region" description="Polar residues" evidence="1">
    <location>
        <begin position="280"/>
        <end position="292"/>
    </location>
</feature>
<dbReference type="EMBL" id="AM920436">
    <property type="protein sequence ID" value="CAP97089.1"/>
    <property type="molecule type" value="Genomic_DNA"/>
</dbReference>
<feature type="region of interest" description="Disordered" evidence="1">
    <location>
        <begin position="246"/>
        <end position="292"/>
    </location>
</feature>
<proteinExistence type="predicted"/>
<keyword evidence="4" id="KW-1185">Reference proteome</keyword>
<dbReference type="BioCyc" id="PCHR:PC21G21920-MONOMER"/>
<gene>
    <name evidence="3" type="ORF">Pc21g21920</name>
    <name evidence="3" type="ORF">PCH_Pc21g21920</name>
</gene>
<sequence length="896" mass="99923">MILFEDIYLISLLAGVTSETRSERPPKKTSGHVQVARTCLSPPRQLMEPPPHRPGCTLPGEIESVLLPHQQQQNQQEPNIALGSESDTISTLTNTPDTPIALAKSPPHFQKSTFNLTTTPFLLLLHGADTLVFIDPSPETIQSKLPLSAQTVPHRIHSERLLATGSAYFKRLFSPRIQTRIQKRRGLTGKLPDGIQYVLDLTPPTLDEDAVIFLTELSCPMSIRTWASKQNMWSLPRSCVGGQDELESVEQLTQSPTTSPEPGTDTRVDHRHERMKSEGSSEPQGQFSASQPNIVEQKGLPVEYSASRHREGIEHILHILEGLNPRIDTPCKMWTLFALAKILDVATVPAISDHIISWFYELNNSRFIELHPDVTYRVACGIKSPYLCRDAFIEMVGDEALLYLIWTTCFKPIGSMESLVRSHISDVLDDTEVQRIEYASKSFGDYVVRCFLQLAGREMPWLAHITEFQKLTRHLQLYPADSGIVYPLVVSLKEFIRDRIYGALIKERDTNRSFHVAPNLERSENPYHRWGIDKGFVLQRLIGKSFWGALLSLDLYQDATHKECHSSIAEIGNGSPAFDGETAAMIRHVSPGEVRQMSHVFNQTVRTRAQARQEDEALAVRHAGGHFTTEMTINARKPQSGNKVNSTFNNGPFLNPIPAPTPNPCLPPASPMPPKTDISDVFNERTFKDEVSSFLRQYALGMLQHTGPPTIRHGLTDILTCLTYNEFQYLPLWAGGNDDETGGVFTDLIIPATDVGGFSAPGPAVHNGSVASNDSLSEIEHSDAKSTICGASHNATYSHASDIMSVDSTDYSQFRLKRENHENYDEVRSEGEMSSLDLGLTTDDGEYETQSDDTMTVDVESPEPSFAGISDDIEVDKVEDEGNDIEFEFVDVHNYF</sequence>
<dbReference type="KEGG" id="pcs:N7525_006354"/>
<dbReference type="OrthoDB" id="5371510at2759"/>
<protein>
    <submittedName>
        <fullName evidence="3">Pc21g21920 protein</fullName>
    </submittedName>
</protein>
<reference evidence="3 4" key="1">
    <citation type="journal article" date="2008" name="Nat. Biotechnol.">
        <title>Genome sequencing and analysis of the filamentous fungus Penicillium chrysogenum.</title>
        <authorList>
            <person name="van den Berg M.A."/>
            <person name="Albang R."/>
            <person name="Albermann K."/>
            <person name="Badger J.H."/>
            <person name="Daran J.-M."/>
            <person name="Driessen A.J.M."/>
            <person name="Garcia-Estrada C."/>
            <person name="Fedorova N.D."/>
            <person name="Harris D.M."/>
            <person name="Heijne W.H.M."/>
            <person name="Joardar V.S."/>
            <person name="Kiel J.A.K.W."/>
            <person name="Kovalchuk A."/>
            <person name="Martin J.F."/>
            <person name="Nierman W.C."/>
            <person name="Nijland J.G."/>
            <person name="Pronk J.T."/>
            <person name="Roubos J.A."/>
            <person name="van der Klei I.J."/>
            <person name="van Peij N.N.M.E."/>
            <person name="Veenhuis M."/>
            <person name="von Doehren H."/>
            <person name="Wagner C."/>
            <person name="Wortman J.R."/>
            <person name="Bovenberg R.A.L."/>
        </authorList>
    </citation>
    <scope>NUCLEOTIDE SEQUENCE [LARGE SCALE GENOMIC DNA]</scope>
    <source>
        <strain evidence="4">ATCC 28089 / DSM 1075 / NRRL 1951 / Wisconsin 54-1255</strain>
    </source>
</reference>
<evidence type="ECO:0000313" key="3">
    <source>
        <dbReference type="EMBL" id="CAP97089.1"/>
    </source>
</evidence>
<feature type="chain" id="PRO_5002843690" evidence="2">
    <location>
        <begin position="19"/>
        <end position="896"/>
    </location>
</feature>
<dbReference type="GeneID" id="8305020"/>
<dbReference type="VEuPathDB" id="FungiDB:PCH_Pc21g21920"/>
<dbReference type="Proteomes" id="UP000000724">
    <property type="component" value="Contig Pc00c21"/>
</dbReference>
<name>B6HMK6_PENRW</name>
<dbReference type="HOGENOM" id="CLU_013726_0_0_1"/>
<dbReference type="OMA" id="TELSCPM"/>
<feature type="signal peptide" evidence="2">
    <location>
        <begin position="1"/>
        <end position="18"/>
    </location>
</feature>